<dbReference type="Proteomes" id="UP000639396">
    <property type="component" value="Unassembled WGS sequence"/>
</dbReference>
<sequence length="311" mass="35951">MLNVVKAAFLLLLFLLAYLFLYRLLQTFTRQAVARYRLNHVRQAAFSNRVELFMSRYAKLYRHIADLLESVQSRMPIGTFLFVSLLLVLTGIVAGFVCFRNVKGIAAMGAMLGLLPYVVLRMRLLNLQMKARIDFLPAVELFYQYYIVSGQSNIRTALKVTLEENRMQSSMKPVFEQLYRNLAASRDAEDSMRLFSLSLGHTWAEYFANILRVGLLEGSDLCDSMKDLITDMRRAQRADQAERNRLLEIRLANFSSILFLILFLFINFKMNADNAYLYYILDPAGRNMLLDGLLLIFASFLMGIYLSIRRM</sequence>
<feature type="transmembrane region" description="Helical" evidence="1">
    <location>
        <begin position="6"/>
        <end position="25"/>
    </location>
</feature>
<dbReference type="RefSeq" id="WP_190929952.1">
    <property type="nucleotide sequence ID" value="NZ_JACXJA010000028.1"/>
</dbReference>
<evidence type="ECO:0000256" key="1">
    <source>
        <dbReference type="SAM" id="Phobius"/>
    </source>
</evidence>
<comment type="caution">
    <text evidence="2">The sequence shown here is derived from an EMBL/GenBank/DDBJ whole genome shotgun (WGS) entry which is preliminary data.</text>
</comment>
<accession>A0A927H0Q4</accession>
<reference evidence="2" key="1">
    <citation type="submission" date="2020-09" db="EMBL/GenBank/DDBJ databases">
        <title>A novel bacterium of genus Paenibacillus, isolated from South China Sea.</title>
        <authorList>
            <person name="Huang H."/>
            <person name="Mo K."/>
            <person name="Hu Y."/>
        </authorList>
    </citation>
    <scope>NUCLEOTIDE SEQUENCE</scope>
    <source>
        <strain evidence="2">IB182363</strain>
    </source>
</reference>
<keyword evidence="3" id="KW-1185">Reference proteome</keyword>
<proteinExistence type="predicted"/>
<protein>
    <submittedName>
        <fullName evidence="2">Type II secretion system F family protein</fullName>
    </submittedName>
</protein>
<keyword evidence="1" id="KW-0472">Membrane</keyword>
<feature type="transmembrane region" description="Helical" evidence="1">
    <location>
        <begin position="77"/>
        <end position="96"/>
    </location>
</feature>
<evidence type="ECO:0000313" key="3">
    <source>
        <dbReference type="Proteomes" id="UP000639396"/>
    </source>
</evidence>
<feature type="transmembrane region" description="Helical" evidence="1">
    <location>
        <begin position="251"/>
        <end position="268"/>
    </location>
</feature>
<gene>
    <name evidence="2" type="ORF">IDH45_20305</name>
</gene>
<feature type="transmembrane region" description="Helical" evidence="1">
    <location>
        <begin position="288"/>
        <end position="308"/>
    </location>
</feature>
<keyword evidence="1" id="KW-0812">Transmembrane</keyword>
<dbReference type="AlphaFoldDB" id="A0A927H0Q4"/>
<dbReference type="EMBL" id="JACXJA010000028">
    <property type="protein sequence ID" value="MBD2864331.1"/>
    <property type="molecule type" value="Genomic_DNA"/>
</dbReference>
<feature type="transmembrane region" description="Helical" evidence="1">
    <location>
        <begin position="102"/>
        <end position="120"/>
    </location>
</feature>
<name>A0A927H0Q4_9BACL</name>
<keyword evidence="1" id="KW-1133">Transmembrane helix</keyword>
<evidence type="ECO:0000313" key="2">
    <source>
        <dbReference type="EMBL" id="MBD2864331.1"/>
    </source>
</evidence>
<organism evidence="2 3">
    <name type="scientific">Paenibacillus oceani</name>
    <dbReference type="NCBI Taxonomy" id="2772510"/>
    <lineage>
        <taxon>Bacteria</taxon>
        <taxon>Bacillati</taxon>
        <taxon>Bacillota</taxon>
        <taxon>Bacilli</taxon>
        <taxon>Bacillales</taxon>
        <taxon>Paenibacillaceae</taxon>
        <taxon>Paenibacillus</taxon>
    </lineage>
</organism>